<feature type="binding site" evidence="13">
    <location>
        <position position="71"/>
    </location>
    <ligand>
        <name>Zn(2+)</name>
        <dbReference type="ChEBI" id="CHEBI:29105"/>
        <label>1</label>
        <note>catalytic</note>
    </ligand>
</feature>
<feature type="domain" description="Metallo-beta-lactamase" evidence="14">
    <location>
        <begin position="18"/>
        <end position="201"/>
    </location>
</feature>
<feature type="binding site" evidence="13">
    <location>
        <position position="73"/>
    </location>
    <ligand>
        <name>Zn(2+)</name>
        <dbReference type="ChEBI" id="CHEBI:29105"/>
        <label>1</label>
        <note>catalytic</note>
    </ligand>
</feature>
<dbReference type="GO" id="GO:0006364">
    <property type="term" value="P:rRNA processing"/>
    <property type="evidence" value="ECO:0007669"/>
    <property type="project" value="UniProtKB-UniRule"/>
</dbReference>
<feature type="active site" description="Proton donor" evidence="11">
    <location>
        <position position="192"/>
    </location>
</feature>
<dbReference type="GO" id="GO:0004534">
    <property type="term" value="F:5'-3' RNA exonuclease activity"/>
    <property type="evidence" value="ECO:0007669"/>
    <property type="project" value="UniProtKB-UniRule"/>
</dbReference>
<dbReference type="Pfam" id="PF07521">
    <property type="entry name" value="RMMBL"/>
    <property type="match status" value="1"/>
</dbReference>
<evidence type="ECO:0000256" key="1">
    <source>
        <dbReference type="ARBA" id="ARBA00004496"/>
    </source>
</evidence>
<evidence type="ECO:0000256" key="8">
    <source>
        <dbReference type="ARBA" id="ARBA00022839"/>
    </source>
</evidence>
<dbReference type="HAMAP" id="MF_01491">
    <property type="entry name" value="RNase_J_bact"/>
    <property type="match status" value="1"/>
</dbReference>
<dbReference type="Pfam" id="PF00753">
    <property type="entry name" value="Lactamase_B"/>
    <property type="match status" value="1"/>
</dbReference>
<comment type="function">
    <text evidence="10">An RNase that has 5'-3' exonuclease and possibly endonuclease activity. Involved in maturation of rRNA and in some organisms also mRNA maturation and/or decay.</text>
</comment>
<keyword evidence="7 13" id="KW-0862">Zinc</keyword>
<evidence type="ECO:0000256" key="13">
    <source>
        <dbReference type="PIRSR" id="PIRSR004803-3"/>
    </source>
</evidence>
<keyword evidence="10" id="KW-0698">rRNA processing</keyword>
<feature type="binding site" evidence="13">
    <location>
        <position position="440"/>
    </location>
    <ligand>
        <name>Ca(2+)</name>
        <dbReference type="ChEBI" id="CHEBI:29108"/>
    </ligand>
</feature>
<sequence>MAKSRLQIIPLGGLGEVGKNMMVIRYEDEIVVVDSGLAFPTENMPGIDIVIPDFSYLIENKDKVKAVLITHGHEDHIGALPYLLKEINVPVYGTKLTCGLIEGKLIEAQIKNYKLNVVKAGDEFKLGLFKCGFFHVCHSIPDACGVFIRTPVGTVVHTGDFKFDHTPKDELQTDLYKLAELGHRGVLALCADSTNAECPGHTPSEAVVAKSLMDQFSLAKGRIIVATFASNVSRLQMAIDAAIAHRRKVCAFGRSMVNVIGKALDMGYLKAPEGTIIEPEEMNRYPENQICILTTGSQGEPMAGLSRMADGSHRQVTVHSGDTVIISASPIPGNENSVGNTINKLMRMGIKVVTNKSTRVHVSGHASEEDLKTMLSLVKPKFFIPIHGEFRMLYKHAEIATILGMPKKNSLVAENGSVIELTRNSAKITGKVQAGAIYVDGLGVGDVGNIVLRDRQQLSEDGVVIVVISLEKGSNRLLAGPDIVTRGFVYVRDSESLLNEAKARVEKSLDYCEKRNIKEWNLLKTQIRDSLGKYFYERTKRRPMILPVIQEVH</sequence>
<dbReference type="EC" id="3.1.-.-" evidence="10"/>
<keyword evidence="6 10" id="KW-0378">Hydrolase</keyword>
<dbReference type="NCBIfam" id="TIGR00649">
    <property type="entry name" value="MG423"/>
    <property type="match status" value="1"/>
</dbReference>
<dbReference type="Proteomes" id="UP000004594">
    <property type="component" value="Unassembled WGS sequence"/>
</dbReference>
<dbReference type="InterPro" id="IPR041636">
    <property type="entry name" value="RNase_J_C"/>
</dbReference>
<proteinExistence type="inferred from homology"/>
<dbReference type="GO" id="GO:0004521">
    <property type="term" value="F:RNA endonuclease activity"/>
    <property type="evidence" value="ECO:0007669"/>
    <property type="project" value="UniProtKB-UniRule"/>
</dbReference>
<dbReference type="AlphaFoldDB" id="E4L9M3"/>
<reference evidence="15 16" key="1">
    <citation type="submission" date="2010-11" db="EMBL/GenBank/DDBJ databases">
        <authorList>
            <person name="Durkin A.S."/>
            <person name="Madupu R."/>
            <person name="Torralba M."/>
            <person name="Gillis M."/>
            <person name="Methe B."/>
            <person name="Sutton G."/>
            <person name="Nelson K.E."/>
        </authorList>
    </citation>
    <scope>NUCLEOTIDE SEQUENCE [LARGE SCALE GENOMIC DNA]</scope>
    <source>
        <strain evidence="15 16">UPII 345-E</strain>
    </source>
</reference>
<dbReference type="FunFam" id="3.10.20.580:FF:000001">
    <property type="entry name" value="Ribonuclease J"/>
    <property type="match status" value="1"/>
</dbReference>
<name>E4L9M3_9FIRM</name>
<dbReference type="InterPro" id="IPR001587">
    <property type="entry name" value="RNase_J_CS"/>
</dbReference>
<feature type="binding site" evidence="13">
    <location>
        <position position="138"/>
    </location>
    <ligand>
        <name>Zn(2+)</name>
        <dbReference type="ChEBI" id="CHEBI:29105"/>
        <label>1</label>
        <note>catalytic</note>
    </ligand>
</feature>
<comment type="cofactor">
    <cofactor evidence="13">
        <name>Ca(2+)</name>
        <dbReference type="ChEBI" id="CHEBI:29108"/>
    </cofactor>
    <text evidence="13">Binds 1 Ca(2+) cation per subunit. Seen in 1 crystal structure, it is not clear if it is physiologically important.</text>
</comment>
<evidence type="ECO:0000259" key="14">
    <source>
        <dbReference type="SMART" id="SM00849"/>
    </source>
</evidence>
<dbReference type="Gene3D" id="3.40.50.10710">
    <property type="entry name" value="Metallo-hydrolase/oxidoreductase"/>
    <property type="match status" value="1"/>
</dbReference>
<keyword evidence="4 13" id="KW-0479">Metal-binding</keyword>
<keyword evidence="5 10" id="KW-0255">Endonuclease</keyword>
<evidence type="ECO:0000256" key="11">
    <source>
        <dbReference type="PIRSR" id="PIRSR004803-1"/>
    </source>
</evidence>
<feature type="binding site" evidence="13">
    <location>
        <position position="76"/>
    </location>
    <ligand>
        <name>Zn(2+)</name>
        <dbReference type="ChEBI" id="CHEBI:29105"/>
        <label>1</label>
        <note>catalytic</note>
    </ligand>
</feature>
<dbReference type="GO" id="GO:0005737">
    <property type="term" value="C:cytoplasm"/>
    <property type="evidence" value="ECO:0007669"/>
    <property type="project" value="UniProtKB-SubCell"/>
</dbReference>
<dbReference type="InterPro" id="IPR036866">
    <property type="entry name" value="RibonucZ/Hydroxyglut_hydro"/>
</dbReference>
<evidence type="ECO:0000313" key="16">
    <source>
        <dbReference type="Proteomes" id="UP000004594"/>
    </source>
</evidence>
<comment type="caution">
    <text evidence="15">The sequence shown here is derived from an EMBL/GenBank/DDBJ whole genome shotgun (WGS) entry which is preliminary data.</text>
</comment>
<feature type="binding site" evidence="13">
    <location>
        <position position="387"/>
    </location>
    <ligand>
        <name>Zn(2+)</name>
        <dbReference type="ChEBI" id="CHEBI:29105"/>
        <label>1</label>
        <note>catalytic</note>
    </ligand>
</feature>
<feature type="binding site" evidence="13">
    <location>
        <position position="46"/>
    </location>
    <ligand>
        <name>Ca(2+)</name>
        <dbReference type="ChEBI" id="CHEBI:29108"/>
    </ligand>
</feature>
<evidence type="ECO:0000256" key="7">
    <source>
        <dbReference type="ARBA" id="ARBA00022833"/>
    </source>
</evidence>
<comment type="subunit">
    <text evidence="10">Homodimer, may be a subunit of the RNA degradosome.</text>
</comment>
<evidence type="ECO:0000256" key="12">
    <source>
        <dbReference type="PIRSR" id="PIRSR004803-2"/>
    </source>
</evidence>
<evidence type="ECO:0000256" key="4">
    <source>
        <dbReference type="ARBA" id="ARBA00022723"/>
    </source>
</evidence>
<dbReference type="Gene3D" id="3.60.15.10">
    <property type="entry name" value="Ribonuclease Z/Hydroxyacylglutathione hydrolase-like"/>
    <property type="match status" value="1"/>
</dbReference>
<dbReference type="GO" id="GO:0008270">
    <property type="term" value="F:zinc ion binding"/>
    <property type="evidence" value="ECO:0007669"/>
    <property type="project" value="InterPro"/>
</dbReference>
<gene>
    <name evidence="10" type="primary">rnj</name>
    <name evidence="15" type="ORF">HMPREF9220_0450</name>
</gene>
<comment type="similarity">
    <text evidence="10">Belongs to the metallo-beta-lactamase superfamily. RNA-metabolizing metallo-beta-lactamase-like family. Bacterial RNase J subfamily.</text>
</comment>
<dbReference type="InterPro" id="IPR004613">
    <property type="entry name" value="RNase_J"/>
</dbReference>
<dbReference type="eggNOG" id="COG0595">
    <property type="taxonomic scope" value="Bacteria"/>
</dbReference>
<dbReference type="Pfam" id="PF22505">
    <property type="entry name" value="RNase_J_b_CASP"/>
    <property type="match status" value="1"/>
</dbReference>
<dbReference type="SUPFAM" id="SSF56281">
    <property type="entry name" value="Metallo-hydrolase/oxidoreductase"/>
    <property type="match status" value="1"/>
</dbReference>
<evidence type="ECO:0000256" key="10">
    <source>
        <dbReference type="HAMAP-Rule" id="MF_01491"/>
    </source>
</evidence>
<evidence type="ECO:0000256" key="6">
    <source>
        <dbReference type="ARBA" id="ARBA00022801"/>
    </source>
</evidence>
<dbReference type="EMBL" id="AENT01000024">
    <property type="protein sequence ID" value="EFR42626.1"/>
    <property type="molecule type" value="Genomic_DNA"/>
</dbReference>
<dbReference type="PIRSF" id="PIRSF004803">
    <property type="entry name" value="RnjA"/>
    <property type="match status" value="1"/>
</dbReference>
<dbReference type="PROSITE" id="PS01292">
    <property type="entry name" value="UPF0036"/>
    <property type="match status" value="1"/>
</dbReference>
<protein>
    <recommendedName>
        <fullName evidence="10">Ribonuclease J</fullName>
        <shortName evidence="10">RNase J</shortName>
        <ecNumber evidence="10">3.1.-.-</ecNumber>
    </recommendedName>
</protein>
<accession>E4L9M3</accession>
<dbReference type="CDD" id="cd07714">
    <property type="entry name" value="RNaseJ_MBL-fold"/>
    <property type="match status" value="1"/>
</dbReference>
<dbReference type="InterPro" id="IPR055132">
    <property type="entry name" value="RNase_J_b_CASP"/>
</dbReference>
<dbReference type="Pfam" id="PF17770">
    <property type="entry name" value="RNase_J_C"/>
    <property type="match status" value="1"/>
</dbReference>
<keyword evidence="9 10" id="KW-0694">RNA-binding</keyword>
<dbReference type="RefSeq" id="WP_007554918.1">
    <property type="nucleotide sequence ID" value="NZ_AENT01000024.1"/>
</dbReference>
<feature type="binding site" evidence="13">
    <location>
        <position position="160"/>
    </location>
    <ligand>
        <name>Zn(2+)</name>
        <dbReference type="ChEBI" id="CHEBI:29105"/>
        <label>1</label>
        <note>catalytic</note>
    </ligand>
</feature>
<feature type="binding site" evidence="10 12">
    <location>
        <begin position="361"/>
        <end position="365"/>
    </location>
    <ligand>
        <name>substrate</name>
    </ligand>
</feature>
<organism evidence="15 16">
    <name type="scientific">Dialister micraerophilus UPII 345-E</name>
    <dbReference type="NCBI Taxonomy" id="910314"/>
    <lineage>
        <taxon>Bacteria</taxon>
        <taxon>Bacillati</taxon>
        <taxon>Bacillota</taxon>
        <taxon>Negativicutes</taxon>
        <taxon>Veillonellales</taxon>
        <taxon>Veillonellaceae</taxon>
        <taxon>Dialister</taxon>
    </lineage>
</organism>
<dbReference type="PANTHER" id="PTHR43694:SF1">
    <property type="entry name" value="RIBONUCLEASE J"/>
    <property type="match status" value="1"/>
</dbReference>
<dbReference type="InterPro" id="IPR001279">
    <property type="entry name" value="Metallo-B-lactamas"/>
</dbReference>
<keyword evidence="3 10" id="KW-0540">Nuclease</keyword>
<dbReference type="PANTHER" id="PTHR43694">
    <property type="entry name" value="RIBONUCLEASE J"/>
    <property type="match status" value="1"/>
</dbReference>
<dbReference type="Gene3D" id="3.10.20.580">
    <property type="match status" value="1"/>
</dbReference>
<comment type="subcellular location">
    <subcellularLocation>
        <location evidence="1 10">Cytoplasm</location>
    </subcellularLocation>
</comment>
<dbReference type="OrthoDB" id="9758375at2"/>
<evidence type="ECO:0000256" key="3">
    <source>
        <dbReference type="ARBA" id="ARBA00022722"/>
    </source>
</evidence>
<keyword evidence="8 10" id="KW-0269">Exonuclease</keyword>
<dbReference type="GO" id="GO:0003723">
    <property type="term" value="F:RNA binding"/>
    <property type="evidence" value="ECO:0007669"/>
    <property type="project" value="UniProtKB-UniRule"/>
</dbReference>
<feature type="active site" description="Proton acceptor" evidence="11">
    <location>
        <position position="365"/>
    </location>
</feature>
<dbReference type="InterPro" id="IPR030854">
    <property type="entry name" value="RNase_J_bac"/>
</dbReference>
<dbReference type="InterPro" id="IPR042173">
    <property type="entry name" value="RNase_J_2"/>
</dbReference>
<dbReference type="InterPro" id="IPR011108">
    <property type="entry name" value="RMMBL"/>
</dbReference>
<evidence type="ECO:0000313" key="15">
    <source>
        <dbReference type="EMBL" id="EFR42626.1"/>
    </source>
</evidence>
<feature type="binding site" evidence="13">
    <location>
        <position position="75"/>
    </location>
    <ligand>
        <name>Zn(2+)</name>
        <dbReference type="ChEBI" id="CHEBI:29105"/>
        <label>1</label>
        <note>catalytic</note>
    </ligand>
</feature>
<evidence type="ECO:0000256" key="9">
    <source>
        <dbReference type="ARBA" id="ARBA00022884"/>
    </source>
</evidence>
<keyword evidence="13" id="KW-0106">Calcium</keyword>
<feature type="binding site" evidence="13">
    <location>
        <position position="48"/>
    </location>
    <ligand>
        <name>Ca(2+)</name>
        <dbReference type="ChEBI" id="CHEBI:29108"/>
    </ligand>
</feature>
<evidence type="ECO:0000256" key="5">
    <source>
        <dbReference type="ARBA" id="ARBA00022759"/>
    </source>
</evidence>
<evidence type="ECO:0000256" key="2">
    <source>
        <dbReference type="ARBA" id="ARBA00022490"/>
    </source>
</evidence>
<feature type="binding site" evidence="12">
    <location>
        <begin position="229"/>
        <end position="231"/>
    </location>
    <ligand>
        <name>substrate</name>
    </ligand>
</feature>
<dbReference type="SMART" id="SM00849">
    <property type="entry name" value="Lactamase_B"/>
    <property type="match status" value="1"/>
</dbReference>
<comment type="cofactor">
    <cofactor evidence="13">
        <name>Zn(2+)</name>
        <dbReference type="ChEBI" id="CHEBI:29105"/>
    </cofactor>
    <text evidence="13">Binds 2 Zn(2+) ions per subunit. It is not clear if Zn(2+) or Mg(2+) is physiologically important.</text>
</comment>
<keyword evidence="2 10" id="KW-0963">Cytoplasm</keyword>